<feature type="compositionally biased region" description="Basic and acidic residues" evidence="1">
    <location>
        <begin position="74"/>
        <end position="97"/>
    </location>
</feature>
<sequence length="137" mass="14670">MVSRDVYSALLIDRPVEISLFIISTTLVIFPHSRFPLAFALSGGAARYVPVPPLATRLSRRGVVYLIIDISQEEHSAAPPRRDTSRHLTPKADRNTERGSGPLSEVLRGAKVPVGGGTCAVLRVNGALPNVCSLCPA</sequence>
<dbReference type="Proteomes" id="UP000324222">
    <property type="component" value="Unassembled WGS sequence"/>
</dbReference>
<dbReference type="EMBL" id="VSRR010061217">
    <property type="protein sequence ID" value="MPC82984.1"/>
    <property type="molecule type" value="Genomic_DNA"/>
</dbReference>
<feature type="region of interest" description="Disordered" evidence="1">
    <location>
        <begin position="74"/>
        <end position="104"/>
    </location>
</feature>
<reference evidence="2 3" key="1">
    <citation type="submission" date="2019-05" db="EMBL/GenBank/DDBJ databases">
        <title>Another draft genome of Portunus trituberculatus and its Hox gene families provides insights of decapod evolution.</title>
        <authorList>
            <person name="Jeong J.-H."/>
            <person name="Song I."/>
            <person name="Kim S."/>
            <person name="Choi T."/>
            <person name="Kim D."/>
            <person name="Ryu S."/>
            <person name="Kim W."/>
        </authorList>
    </citation>
    <scope>NUCLEOTIDE SEQUENCE [LARGE SCALE GENOMIC DNA]</scope>
    <source>
        <tissue evidence="2">Muscle</tissue>
    </source>
</reference>
<evidence type="ECO:0000313" key="2">
    <source>
        <dbReference type="EMBL" id="MPC82984.1"/>
    </source>
</evidence>
<accession>A0A5B7IS39</accession>
<gene>
    <name evidence="2" type="ORF">E2C01_077674</name>
</gene>
<proteinExistence type="predicted"/>
<organism evidence="2 3">
    <name type="scientific">Portunus trituberculatus</name>
    <name type="common">Swimming crab</name>
    <name type="synonym">Neptunus trituberculatus</name>
    <dbReference type="NCBI Taxonomy" id="210409"/>
    <lineage>
        <taxon>Eukaryota</taxon>
        <taxon>Metazoa</taxon>
        <taxon>Ecdysozoa</taxon>
        <taxon>Arthropoda</taxon>
        <taxon>Crustacea</taxon>
        <taxon>Multicrustacea</taxon>
        <taxon>Malacostraca</taxon>
        <taxon>Eumalacostraca</taxon>
        <taxon>Eucarida</taxon>
        <taxon>Decapoda</taxon>
        <taxon>Pleocyemata</taxon>
        <taxon>Brachyura</taxon>
        <taxon>Eubrachyura</taxon>
        <taxon>Portunoidea</taxon>
        <taxon>Portunidae</taxon>
        <taxon>Portuninae</taxon>
        <taxon>Portunus</taxon>
    </lineage>
</organism>
<name>A0A5B7IS39_PORTR</name>
<comment type="caution">
    <text evidence="2">The sequence shown here is derived from an EMBL/GenBank/DDBJ whole genome shotgun (WGS) entry which is preliminary data.</text>
</comment>
<evidence type="ECO:0000313" key="3">
    <source>
        <dbReference type="Proteomes" id="UP000324222"/>
    </source>
</evidence>
<dbReference type="AlphaFoldDB" id="A0A5B7IS39"/>
<protein>
    <submittedName>
        <fullName evidence="2">Uncharacterized protein</fullName>
    </submittedName>
</protein>
<evidence type="ECO:0000256" key="1">
    <source>
        <dbReference type="SAM" id="MobiDB-lite"/>
    </source>
</evidence>
<keyword evidence="3" id="KW-1185">Reference proteome</keyword>